<dbReference type="Pfam" id="PF26355">
    <property type="entry name" value="HTH_VMAP-M9"/>
    <property type="match status" value="1"/>
</dbReference>
<dbReference type="Pfam" id="PF23342">
    <property type="entry name" value="WDR90_beta-prop_4th"/>
    <property type="match status" value="1"/>
</dbReference>
<protein>
    <submittedName>
        <fullName evidence="7">Uncharacterized protein</fullName>
    </submittedName>
</protein>
<feature type="repeat" description="WD" evidence="3">
    <location>
        <begin position="1182"/>
        <end position="1223"/>
    </location>
</feature>
<feature type="repeat" description="WD" evidence="3">
    <location>
        <begin position="1017"/>
        <end position="1058"/>
    </location>
</feature>
<feature type="domain" description="WDR90 4th beta-propeller" evidence="5">
    <location>
        <begin position="752"/>
        <end position="1051"/>
    </location>
</feature>
<dbReference type="CDD" id="cd00200">
    <property type="entry name" value="WD40"/>
    <property type="match status" value="2"/>
</dbReference>
<dbReference type="InterPro" id="IPR055440">
    <property type="entry name" value="Beta-prop_WDR90_4th"/>
</dbReference>
<dbReference type="SUPFAM" id="SSF50978">
    <property type="entry name" value="WD40 repeat-like"/>
    <property type="match status" value="1"/>
</dbReference>
<reference evidence="7 8" key="1">
    <citation type="journal article" date="2013" name="Genome Biol. Evol.">
        <title>Genomes of Stigonematalean cyanobacteria (subsection V) and the evolution of oxygenic photosynthesis from prokaryotes to plastids.</title>
        <authorList>
            <person name="Dagan T."/>
            <person name="Roettger M."/>
            <person name="Stucken K."/>
            <person name="Landan G."/>
            <person name="Koch R."/>
            <person name="Major P."/>
            <person name="Gould S.B."/>
            <person name="Goremykin V.V."/>
            <person name="Rippka R."/>
            <person name="Tandeau de Marsac N."/>
            <person name="Gugger M."/>
            <person name="Lockhart P.J."/>
            <person name="Allen J.F."/>
            <person name="Brune I."/>
            <person name="Maus I."/>
            <person name="Puhler A."/>
            <person name="Martin W.F."/>
        </authorList>
    </citation>
    <scope>NUCLEOTIDE SEQUENCE [LARGE SCALE GENOMIC DNA]</scope>
    <source>
        <strain evidence="7 8">PCC 7110</strain>
    </source>
</reference>
<sequence length="1297" mass="146120">MQADHIPQEVLNFIEEAVLAERNRALSEGEKFVLSGIWQGKTYEDMAKSSEYKLSYLMQSAGPKLLKLLSRVLNSSLNKTNFRVAIEVRFKQLHPNADALLALQTMSQQSTELDQNIPKTPQNHFDETLDVSDLVFVGRKDELKEIGEYALDKQTKLTIVKGPGGIGKSSLVYRFANEQANLNKDNCEFIAIIFKSLRRPKKLNEFISELLSTCFSLQIPDTELDEVKALEQLISQLIQYLRSFRCLLILDDFQTVFKSKGLVGEYDIKQYGDYGKLVEQLAGAGHNSHIIITCREFPLKETDNELIKRPIRSIDLRGLKSDEVQTILSKRNLQPSPDQLKQLTDKLGGSPLGIRLVAADIQSRYDGSVSRYLEDIKVSDDLGIRVQELIENLTQPEQELLYRIASYGRAVAYSELPEDILSENLLARLKAYIDSLKGRSLLDLDSRRRYLVHPVIAEGSRALVIKDVLQDIHNQHFDELDALILVKATAEEQDRQEQIRSVLEPLQARLKEVFKTNQDLADHLKQCIATLQVDPERWCGYTTGNLFNLLCGLQIDIEGWDFSELTIRQANFKGVNLRYTNFENTTLVDCLLPEGLGCPDTIAFSPKEEKIAVGDADGKVRLWRFDGTSWQFDRAFEREHTGWVWSLAFSPDGELLASGGDDGIVRLWRVNGKKNRSFLLPLEHSGAVKSVGFSANFYCGSRGNDRGFIAATNDEGMVKLWDASVGFEEITDLHLKNLRGIRLAFCPKQTQRQLFAAASNEGNVQLWSCHNNQLECQWELSLHTCAIYALAFSPNGKILATGTANGSLRLWQVETGEQIQLLEHQNDDILSHDDAIWAVSFSHNGDLLASASYDGTVILWDLVDGRAVQQMKAHKGKVLGVAFNQTSRNLEHILVSASDDKTVKSWKIESSPNGEKRWRVQPTHVFEGLTSWVWNLAFSPDGKTLALACDDGQIPLLQIQQKSANQYCLERIKVLRGDFTRTWTVAFSPNGQVLASGGSDNQVKLWDLATGTQVDILKEHTDPVRSVAFSPDNRVLASTSADYTVVLWDLRELDEYLETYRRNLQEGNWRKLEGIVEAIATLTEHDGQVWSSTFSHDNRILASAGEDGKIVLRKFNNGTDDIFKLFAPPSRNPEIAINILEGHEDKIWSLAFNPDDRLLASASSDRTIKFWDVQTSKCIASLEGHTDQVHSVVFSPDGKFLVSGGNDGAINLWDVRQTKLIKTFSKKHDHWIWSIAWNTQYSLIASGSHDETVILWDTKGNEVSKFINQPFAGMNIRGIKALPEEKYRFLDLGAIEQ</sequence>
<evidence type="ECO:0000256" key="2">
    <source>
        <dbReference type="ARBA" id="ARBA00022737"/>
    </source>
</evidence>
<feature type="repeat" description="WD" evidence="3">
    <location>
        <begin position="780"/>
        <end position="821"/>
    </location>
</feature>
<dbReference type="Gene3D" id="3.40.50.300">
    <property type="entry name" value="P-loop containing nucleotide triphosphate hydrolases"/>
    <property type="match status" value="1"/>
</dbReference>
<organism evidence="7 8">
    <name type="scientific">Scytonema hofmannii PCC 7110</name>
    <dbReference type="NCBI Taxonomy" id="128403"/>
    <lineage>
        <taxon>Bacteria</taxon>
        <taxon>Bacillati</taxon>
        <taxon>Cyanobacteriota</taxon>
        <taxon>Cyanophyceae</taxon>
        <taxon>Nostocales</taxon>
        <taxon>Scytonemataceae</taxon>
        <taxon>Scytonema</taxon>
    </lineage>
</organism>
<dbReference type="SUPFAM" id="SSF141571">
    <property type="entry name" value="Pentapeptide repeat-like"/>
    <property type="match status" value="1"/>
</dbReference>
<dbReference type="InterPro" id="IPR019775">
    <property type="entry name" value="WD40_repeat_CS"/>
</dbReference>
<dbReference type="OrthoDB" id="223117at2"/>
<dbReference type="SMART" id="SM00320">
    <property type="entry name" value="WD40"/>
    <property type="match status" value="14"/>
</dbReference>
<feature type="repeat" description="WD" evidence="3">
    <location>
        <begin position="1225"/>
        <end position="1266"/>
    </location>
</feature>
<evidence type="ECO:0000256" key="3">
    <source>
        <dbReference type="PROSITE-ProRule" id="PRU00221"/>
    </source>
</evidence>
<dbReference type="PROSITE" id="PS50294">
    <property type="entry name" value="WD_REPEATS_REGION"/>
    <property type="match status" value="9"/>
</dbReference>
<feature type="repeat" description="WD" evidence="3">
    <location>
        <begin position="975"/>
        <end position="1016"/>
    </location>
</feature>
<keyword evidence="8" id="KW-1185">Reference proteome</keyword>
<dbReference type="PRINTS" id="PR00320">
    <property type="entry name" value="GPROTEINBRPT"/>
</dbReference>
<dbReference type="PANTHER" id="PTHR19879:SF9">
    <property type="entry name" value="TRANSCRIPTION INITIATION FACTOR TFIID SUBUNIT 5"/>
    <property type="match status" value="1"/>
</dbReference>
<evidence type="ECO:0000313" key="7">
    <source>
        <dbReference type="EMBL" id="KYC41198.1"/>
    </source>
</evidence>
<evidence type="ECO:0000256" key="1">
    <source>
        <dbReference type="ARBA" id="ARBA00022574"/>
    </source>
</evidence>
<dbReference type="RefSeq" id="WP_017741577.1">
    <property type="nucleotide sequence ID" value="NZ_KQ976354.1"/>
</dbReference>
<feature type="repeat" description="WD" evidence="3">
    <location>
        <begin position="601"/>
        <end position="623"/>
    </location>
</feature>
<gene>
    <name evidence="7" type="ORF">WA1_03685</name>
</gene>
<dbReference type="InterPro" id="IPR007111">
    <property type="entry name" value="NACHT_NTPase"/>
</dbReference>
<keyword evidence="2" id="KW-0677">Repeat</keyword>
<keyword evidence="1 3" id="KW-0853">WD repeat</keyword>
<dbReference type="PROSITE" id="PS50082">
    <property type="entry name" value="WD_REPEATS_2"/>
    <property type="match status" value="10"/>
</dbReference>
<dbReference type="InterPro" id="IPR020472">
    <property type="entry name" value="WD40_PAC1"/>
</dbReference>
<dbReference type="InterPro" id="IPR036322">
    <property type="entry name" value="WD40_repeat_dom_sf"/>
</dbReference>
<dbReference type="InterPro" id="IPR001680">
    <property type="entry name" value="WD40_rpt"/>
</dbReference>
<dbReference type="Pfam" id="PF05729">
    <property type="entry name" value="NACHT"/>
    <property type="match status" value="1"/>
</dbReference>
<dbReference type="Pfam" id="PF00400">
    <property type="entry name" value="WD40"/>
    <property type="match status" value="6"/>
</dbReference>
<accession>A0A139X921</accession>
<feature type="repeat" description="WD" evidence="3">
    <location>
        <begin position="637"/>
        <end position="678"/>
    </location>
</feature>
<dbReference type="InterPro" id="IPR011047">
    <property type="entry name" value="Quinoprotein_ADH-like_sf"/>
</dbReference>
<evidence type="ECO:0000259" key="5">
    <source>
        <dbReference type="Pfam" id="PF23342"/>
    </source>
</evidence>
<evidence type="ECO:0000259" key="4">
    <source>
        <dbReference type="Pfam" id="PF05729"/>
    </source>
</evidence>
<feature type="repeat" description="WD" evidence="3">
    <location>
        <begin position="829"/>
        <end position="870"/>
    </location>
</feature>
<feature type="domain" description="NACHT" evidence="4">
    <location>
        <begin position="157"/>
        <end position="330"/>
    </location>
</feature>
<name>A0A139X921_9CYAN</name>
<dbReference type="InterPro" id="IPR015943">
    <property type="entry name" value="WD40/YVTN_repeat-like_dom_sf"/>
</dbReference>
<dbReference type="InterPro" id="IPR058651">
    <property type="entry name" value="HTH_VMAP-M9"/>
</dbReference>
<evidence type="ECO:0000259" key="6">
    <source>
        <dbReference type="Pfam" id="PF26355"/>
    </source>
</evidence>
<dbReference type="Gene3D" id="2.130.10.10">
    <property type="entry name" value="YVTN repeat-like/Quinoprotein amine dehydrogenase"/>
    <property type="match status" value="5"/>
</dbReference>
<dbReference type="PRINTS" id="PR00364">
    <property type="entry name" value="DISEASERSIST"/>
</dbReference>
<feature type="repeat" description="WD" evidence="3">
    <location>
        <begin position="871"/>
        <end position="910"/>
    </location>
</feature>
<proteinExistence type="predicted"/>
<dbReference type="SUPFAM" id="SSF50998">
    <property type="entry name" value="Quinoprotein alcohol dehydrogenase-like"/>
    <property type="match status" value="1"/>
</dbReference>
<dbReference type="STRING" id="128403.WA1_03685"/>
<feature type="domain" description="vWA-MoxR associated protein N-terminal HTH" evidence="6">
    <location>
        <begin position="8"/>
        <end position="87"/>
    </location>
</feature>
<dbReference type="PANTHER" id="PTHR19879">
    <property type="entry name" value="TRANSCRIPTION INITIATION FACTOR TFIID"/>
    <property type="match status" value="1"/>
</dbReference>
<dbReference type="EMBL" id="ANNX02000023">
    <property type="protein sequence ID" value="KYC41198.1"/>
    <property type="molecule type" value="Genomic_DNA"/>
</dbReference>
<comment type="caution">
    <text evidence="7">The sequence shown here is derived from an EMBL/GenBank/DDBJ whole genome shotgun (WGS) entry which is preliminary data.</text>
</comment>
<dbReference type="Proteomes" id="UP000076925">
    <property type="component" value="Unassembled WGS sequence"/>
</dbReference>
<evidence type="ECO:0000313" key="8">
    <source>
        <dbReference type="Proteomes" id="UP000076925"/>
    </source>
</evidence>
<dbReference type="InterPro" id="IPR027417">
    <property type="entry name" value="P-loop_NTPase"/>
</dbReference>
<dbReference type="SUPFAM" id="SSF52540">
    <property type="entry name" value="P-loop containing nucleoside triphosphate hydrolases"/>
    <property type="match status" value="1"/>
</dbReference>
<feature type="repeat" description="WD" evidence="3">
    <location>
        <begin position="1140"/>
        <end position="1181"/>
    </location>
</feature>
<dbReference type="PROSITE" id="PS00678">
    <property type="entry name" value="WD_REPEATS_1"/>
    <property type="match status" value="5"/>
</dbReference>